<dbReference type="EMBL" id="JARKIB010000616">
    <property type="protein sequence ID" value="KAJ7697104.1"/>
    <property type="molecule type" value="Genomic_DNA"/>
</dbReference>
<organism evidence="2 3">
    <name type="scientific">Mycena metata</name>
    <dbReference type="NCBI Taxonomy" id="1033252"/>
    <lineage>
        <taxon>Eukaryota</taxon>
        <taxon>Fungi</taxon>
        <taxon>Dikarya</taxon>
        <taxon>Basidiomycota</taxon>
        <taxon>Agaricomycotina</taxon>
        <taxon>Agaricomycetes</taxon>
        <taxon>Agaricomycetidae</taxon>
        <taxon>Agaricales</taxon>
        <taxon>Marasmiineae</taxon>
        <taxon>Mycenaceae</taxon>
        <taxon>Mycena</taxon>
    </lineage>
</organism>
<comment type="caution">
    <text evidence="2">The sequence shown here is derived from an EMBL/GenBank/DDBJ whole genome shotgun (WGS) entry which is preliminary data.</text>
</comment>
<feature type="region of interest" description="Disordered" evidence="1">
    <location>
        <begin position="155"/>
        <end position="180"/>
    </location>
</feature>
<keyword evidence="3" id="KW-1185">Reference proteome</keyword>
<gene>
    <name evidence="2" type="ORF">B0H16DRAFT_827880</name>
</gene>
<proteinExistence type="predicted"/>
<feature type="compositionally biased region" description="Basic residues" evidence="1">
    <location>
        <begin position="162"/>
        <end position="180"/>
    </location>
</feature>
<evidence type="ECO:0000313" key="2">
    <source>
        <dbReference type="EMBL" id="KAJ7697104.1"/>
    </source>
</evidence>
<dbReference type="Proteomes" id="UP001215598">
    <property type="component" value="Unassembled WGS sequence"/>
</dbReference>
<protein>
    <submittedName>
        <fullName evidence="2">Uncharacterized protein</fullName>
    </submittedName>
</protein>
<accession>A0AAD7GP63</accession>
<reference evidence="2" key="1">
    <citation type="submission" date="2023-03" db="EMBL/GenBank/DDBJ databases">
        <title>Massive genome expansion in bonnet fungi (Mycena s.s.) driven by repeated elements and novel gene families across ecological guilds.</title>
        <authorList>
            <consortium name="Lawrence Berkeley National Laboratory"/>
            <person name="Harder C.B."/>
            <person name="Miyauchi S."/>
            <person name="Viragh M."/>
            <person name="Kuo A."/>
            <person name="Thoen E."/>
            <person name="Andreopoulos B."/>
            <person name="Lu D."/>
            <person name="Skrede I."/>
            <person name="Drula E."/>
            <person name="Henrissat B."/>
            <person name="Morin E."/>
            <person name="Kohler A."/>
            <person name="Barry K."/>
            <person name="LaButti K."/>
            <person name="Morin E."/>
            <person name="Salamov A."/>
            <person name="Lipzen A."/>
            <person name="Mereny Z."/>
            <person name="Hegedus B."/>
            <person name="Baldrian P."/>
            <person name="Stursova M."/>
            <person name="Weitz H."/>
            <person name="Taylor A."/>
            <person name="Grigoriev I.V."/>
            <person name="Nagy L.G."/>
            <person name="Martin F."/>
            <person name="Kauserud H."/>
        </authorList>
    </citation>
    <scope>NUCLEOTIDE SEQUENCE</scope>
    <source>
        <strain evidence="2">CBHHK182m</strain>
    </source>
</reference>
<dbReference type="AlphaFoldDB" id="A0AAD7GP63"/>
<feature type="region of interest" description="Disordered" evidence="1">
    <location>
        <begin position="1"/>
        <end position="24"/>
    </location>
</feature>
<name>A0AAD7GP63_9AGAR</name>
<sequence>MRTAGPRRNPRRASSSTRPDSKYYTPASIGFKALECFSPRSTHVSLFLYHEQRGHSPRARPRRVRPPRDAQTLRVFLRAAEQRRKPHGCRRRGLEGMRRLGHPVITRTAIVRVSHDIAPSPMRDATRASLLHSPASSSLGLALAQHGATRLLSHSRDDLHSHSRTPHSRSRTRTPTRTHRHAHACKDAAPHARAHWYAHAHPHSHRGPINLRRPSSPSSSALVFIPTRLLPSAFSNGRVVV</sequence>
<evidence type="ECO:0000313" key="3">
    <source>
        <dbReference type="Proteomes" id="UP001215598"/>
    </source>
</evidence>
<evidence type="ECO:0000256" key="1">
    <source>
        <dbReference type="SAM" id="MobiDB-lite"/>
    </source>
</evidence>